<dbReference type="GO" id="GO:0044611">
    <property type="term" value="C:nuclear pore inner ring"/>
    <property type="evidence" value="ECO:0007669"/>
    <property type="project" value="TreeGrafter"/>
</dbReference>
<keyword evidence="7" id="KW-0539">Nucleus</keyword>
<evidence type="ECO:0000313" key="11">
    <source>
        <dbReference type="Proteomes" id="UP000054097"/>
    </source>
</evidence>
<gene>
    <name evidence="10" type="ORF">M408DRAFT_332895</name>
</gene>
<evidence type="ECO:0000256" key="5">
    <source>
        <dbReference type="ARBA" id="ARBA00023010"/>
    </source>
</evidence>
<evidence type="ECO:0000256" key="3">
    <source>
        <dbReference type="ARBA" id="ARBA00022816"/>
    </source>
</evidence>
<protein>
    <recommendedName>
        <fullName evidence="9">Nucleoporin Nup188 N-terminal subdomain III domain-containing protein</fullName>
    </recommendedName>
</protein>
<proteinExistence type="predicted"/>
<dbReference type="PANTHER" id="PTHR31431:SF1">
    <property type="entry name" value="NUCLEOPORIN NUP188"/>
    <property type="match status" value="1"/>
</dbReference>
<dbReference type="GO" id="GO:0051028">
    <property type="term" value="P:mRNA transport"/>
    <property type="evidence" value="ECO:0007669"/>
    <property type="project" value="UniProtKB-KW"/>
</dbReference>
<sequence length="1992" mass="216689">MEGYRSLVVSQILLEQHAILELLFWFLWQTFVPFSQIALSILKAGYKCDLGLRLNAPSATGTTKSSGLGAFAYLEDKDQSVLKNVEMMWMLLCVSVFDIHQLLNSPIILETPLAITGPEGTSGGPTDTATGNELYTRIYDSRLLPQLHTILSSTPQDNPRYAPILLSWAYVLYCVSLAAVDAGEALPRQYIPFLQMIIPEFSVDTIGDRTSEVGRWMSSMITSFAVGELGVLTYLDACIKGGGEDAEKRGNGVFTAEDWGQGTAFGPPIYREVVKRLLLCLPSLLQLPLLPPQHLTAYLTLFTTLFGYGPSLPELALDYWERDVVNAEQRAIFDITSDTYPLAGAGYPLNGSLENLIRLQRALTGVGTWELQGGCDLSSMSSIPSGSAGLDIEIGYGTGVLPLQEANRENARKHTSRHVFHYLDQMETFSMVLQQSGPMGFRNMWDTIVDSSSVYAGSNGGGGAGAGGMFYTNLHPFLLPGGSILPARSRGKLISGGSGKPLVVKWLHGHSGWSVLLEILDECGKRLRNSSSFANSSLPNQASLAITHGPGHMATPHVKRGGGRPVPFTLASIGVDFASLDVEGLIVEILDLFRSVIMHKDDASHVALFDSMEQSTDSMPVDPMDEDRSNELGGKKNLDLAQVVIQILSDALVRAGSKLGRFSGGPNAKAAAGQNLRLITSSVSMLSALARVLPRRVWPLMRSTGLLGLAGGGFGFGATTQQSYKGSDNGAYVQPSSIPQSTTAAVLASERATGSYDITLSVLSLVRSLLDNAIESDMSSDISPELKGEVLGNALRFVHASVWCEYTGWKYRRLGDRFEIGTRVTSIYCDVLRNWTAGAGGEGSSNGLVFRGLAAYVLDAFLFQATPNTVTPLVHTLTIGQDMSRALKSSQRNAENAKLIGLLQSYLLLSRFILAYKRSSPFASRQSLLEHLLCTGTSINSSSVVASRHHKVIPVDSIANLALSSDMGPIIPVSAVDMLSSVVLSFGEIQPSPPSLVTHMTDAEETVNQLVRIVSSNYEESRLRKAIWSLMAHSVDHQPALATLFVTGSFFVRPSANEKKDDDKKDETASASKASSNADRKTKSALTIAVETTSLWEALWKNDPALLSVIIRFIDAVFRHELEHAAAVESVRLDSSFWMRLMWIIKQRVPADFADDTDNMEVDKTEKSKFYTSVRSAYHKLAQAFAVNICAIEAGSQRRSVKPTPSPTPVAGKSKAPPPAVSLMALKNISQVGDTLSSQLKEAMKSSLDIELHERLAHQLRDFFPDFSLEALQSPFPAVQRLFGAEYLYQVTLLEPRVVPEMTDRESGAKLRQLLNDAQAVNCNWSIVDAEIEHTRAWKQFLQEGGATMQDDDKGKTELFKLSISMSETIANEHRTGKTMSIIHTERLGALLALLESTWSLSLTANKEVAKMFAQLLRNVHAIVMSEVFPPIESLRQSAVGEGTGFHRQVLRIAYFCARKARTLFHKGQIVTAEQAATVASTMLSITGLVSTALSEAIDAARVQPNIEIDRDMELLVTVFEQSTRPELHTSPRLWLERVQELNLARSSLELLTKCDIGGNLVDGETLRAYHYPLYARHMLALQLCLSSMEAPAETLALSGAISAYSNLSIASDLTVGTLNAFHPELPGERNPGQLAWCNLLAIVTALVGSAGKASSHFIETEVTSFIQLYGAQISRALEWNVGQPLSSATLEELEAVMRLFNAISLGTNPRSAADIQAKTILQTFAEKGLTLLQHINYALSHPNHFASLFEAITADERRALDKEVGQAVGMSSVYELLDADKRPFIASLTQRMHVVVRDILSTLVIVNQGDEVVIGEPEDWPTVVHIAPTTKVTVGELATMGTLLEMGNGIIDILQHIKLTDGPVKFSMVYSTPTFDSSYDVSVLSQSLESIAIFSVTQLAVWQYQITAGNSGMEDEPGMEWDDVGYGKDPTMGRVGKRAAMLPGLGGDVLNELTSMLSKAKAALAKSAGVKDPSKSLMALLEAFLNMRVMS</sequence>
<feature type="region of interest" description="Disordered" evidence="8">
    <location>
        <begin position="1198"/>
        <end position="1217"/>
    </location>
</feature>
<keyword evidence="3" id="KW-0509">mRNA transport</keyword>
<keyword evidence="2" id="KW-0813">Transport</keyword>
<evidence type="ECO:0000256" key="1">
    <source>
        <dbReference type="ARBA" id="ARBA00004567"/>
    </source>
</evidence>
<dbReference type="GO" id="GO:0017056">
    <property type="term" value="F:structural constituent of nuclear pore"/>
    <property type="evidence" value="ECO:0007669"/>
    <property type="project" value="InterPro"/>
</dbReference>
<dbReference type="PANTHER" id="PTHR31431">
    <property type="entry name" value="NUCLEOPORIN NUP188 HOMOLOG"/>
    <property type="match status" value="1"/>
</dbReference>
<evidence type="ECO:0000256" key="7">
    <source>
        <dbReference type="ARBA" id="ARBA00023242"/>
    </source>
</evidence>
<evidence type="ECO:0000256" key="2">
    <source>
        <dbReference type="ARBA" id="ARBA00022448"/>
    </source>
</evidence>
<dbReference type="Pfam" id="PF21093">
    <property type="entry name" value="Nup188_N-subdom_III"/>
    <property type="match status" value="1"/>
</dbReference>
<dbReference type="HOGENOM" id="CLU_233373_0_0_1"/>
<name>A0A0C2WYY0_SERVB</name>
<dbReference type="OrthoDB" id="102511at2759"/>
<evidence type="ECO:0000256" key="4">
    <source>
        <dbReference type="ARBA" id="ARBA00022927"/>
    </source>
</evidence>
<dbReference type="Gene3D" id="1.25.10.70">
    <property type="match status" value="1"/>
</dbReference>
<accession>A0A0C2WYY0</accession>
<reference evidence="11" key="2">
    <citation type="submission" date="2015-01" db="EMBL/GenBank/DDBJ databases">
        <title>Evolutionary Origins and Diversification of the Mycorrhizal Mutualists.</title>
        <authorList>
            <consortium name="DOE Joint Genome Institute"/>
            <consortium name="Mycorrhizal Genomics Consortium"/>
            <person name="Kohler A."/>
            <person name="Kuo A."/>
            <person name="Nagy L.G."/>
            <person name="Floudas D."/>
            <person name="Copeland A."/>
            <person name="Barry K.W."/>
            <person name="Cichocki N."/>
            <person name="Veneault-Fourrey C."/>
            <person name="LaButti K."/>
            <person name="Lindquist E.A."/>
            <person name="Lipzen A."/>
            <person name="Lundell T."/>
            <person name="Morin E."/>
            <person name="Murat C."/>
            <person name="Riley R."/>
            <person name="Ohm R."/>
            <person name="Sun H."/>
            <person name="Tunlid A."/>
            <person name="Henrissat B."/>
            <person name="Grigoriev I.V."/>
            <person name="Hibbett D.S."/>
            <person name="Martin F."/>
        </authorList>
    </citation>
    <scope>NUCLEOTIDE SEQUENCE [LARGE SCALE GENOMIC DNA]</scope>
    <source>
        <strain evidence="11">MAFF 305830</strain>
    </source>
</reference>
<evidence type="ECO:0000256" key="8">
    <source>
        <dbReference type="SAM" id="MobiDB-lite"/>
    </source>
</evidence>
<keyword evidence="4" id="KW-0653">Protein transport</keyword>
<dbReference type="Proteomes" id="UP000054097">
    <property type="component" value="Unassembled WGS sequence"/>
</dbReference>
<reference evidence="10 11" key="1">
    <citation type="submission" date="2014-04" db="EMBL/GenBank/DDBJ databases">
        <authorList>
            <consortium name="DOE Joint Genome Institute"/>
            <person name="Kuo A."/>
            <person name="Zuccaro A."/>
            <person name="Kohler A."/>
            <person name="Nagy L.G."/>
            <person name="Floudas D."/>
            <person name="Copeland A."/>
            <person name="Barry K.W."/>
            <person name="Cichocki N."/>
            <person name="Veneault-Fourrey C."/>
            <person name="LaButti K."/>
            <person name="Lindquist E.A."/>
            <person name="Lipzen A."/>
            <person name="Lundell T."/>
            <person name="Morin E."/>
            <person name="Murat C."/>
            <person name="Sun H."/>
            <person name="Tunlid A."/>
            <person name="Henrissat B."/>
            <person name="Grigoriev I.V."/>
            <person name="Hibbett D.S."/>
            <person name="Martin F."/>
            <person name="Nordberg H.P."/>
            <person name="Cantor M.N."/>
            <person name="Hua S.X."/>
        </authorList>
    </citation>
    <scope>NUCLEOTIDE SEQUENCE [LARGE SCALE GENOMIC DNA]</scope>
    <source>
        <strain evidence="10 11">MAFF 305830</strain>
    </source>
</reference>
<keyword evidence="5" id="KW-0811">Translocation</keyword>
<keyword evidence="6" id="KW-0906">Nuclear pore complex</keyword>
<comment type="subcellular location">
    <subcellularLocation>
        <location evidence="1">Nucleus</location>
        <location evidence="1">Nuclear pore complex</location>
    </subcellularLocation>
</comment>
<dbReference type="STRING" id="933852.A0A0C2WYY0"/>
<feature type="domain" description="Nucleoporin Nup188 N-terminal subdomain III" evidence="9">
    <location>
        <begin position="674"/>
        <end position="1048"/>
    </location>
</feature>
<feature type="region of interest" description="Disordered" evidence="8">
    <location>
        <begin position="1056"/>
        <end position="1077"/>
    </location>
</feature>
<dbReference type="GO" id="GO:0006606">
    <property type="term" value="P:protein import into nucleus"/>
    <property type="evidence" value="ECO:0007669"/>
    <property type="project" value="TreeGrafter"/>
</dbReference>
<evidence type="ECO:0000313" key="10">
    <source>
        <dbReference type="EMBL" id="KIM22527.1"/>
    </source>
</evidence>
<evidence type="ECO:0000259" key="9">
    <source>
        <dbReference type="Pfam" id="PF21093"/>
    </source>
</evidence>
<dbReference type="InterPro" id="IPR044840">
    <property type="entry name" value="Nup188"/>
</dbReference>
<organism evidence="10 11">
    <name type="scientific">Serendipita vermifera MAFF 305830</name>
    <dbReference type="NCBI Taxonomy" id="933852"/>
    <lineage>
        <taxon>Eukaryota</taxon>
        <taxon>Fungi</taxon>
        <taxon>Dikarya</taxon>
        <taxon>Basidiomycota</taxon>
        <taxon>Agaricomycotina</taxon>
        <taxon>Agaricomycetes</taxon>
        <taxon>Sebacinales</taxon>
        <taxon>Serendipitaceae</taxon>
        <taxon>Serendipita</taxon>
    </lineage>
</organism>
<keyword evidence="11" id="KW-1185">Reference proteome</keyword>
<dbReference type="InterPro" id="IPR048883">
    <property type="entry name" value="Nup188_N-subdom_III"/>
</dbReference>
<dbReference type="EMBL" id="KN824354">
    <property type="protein sequence ID" value="KIM22527.1"/>
    <property type="molecule type" value="Genomic_DNA"/>
</dbReference>
<dbReference type="GO" id="GO:0006405">
    <property type="term" value="P:RNA export from nucleus"/>
    <property type="evidence" value="ECO:0007669"/>
    <property type="project" value="TreeGrafter"/>
</dbReference>
<evidence type="ECO:0000256" key="6">
    <source>
        <dbReference type="ARBA" id="ARBA00023132"/>
    </source>
</evidence>
<feature type="compositionally biased region" description="Basic and acidic residues" evidence="8">
    <location>
        <begin position="1056"/>
        <end position="1068"/>
    </location>
</feature>